<name>A0A069SBT5_PHOVU</name>
<dbReference type="PATRIC" id="fig|1339352.3.peg.3106"/>
<organism evidence="1 2">
    <name type="scientific">Phocaeicola vulgatus str. 3975 RP4</name>
    <dbReference type="NCBI Taxonomy" id="1339352"/>
    <lineage>
        <taxon>Bacteria</taxon>
        <taxon>Pseudomonadati</taxon>
        <taxon>Bacteroidota</taxon>
        <taxon>Bacteroidia</taxon>
        <taxon>Bacteroidales</taxon>
        <taxon>Bacteroidaceae</taxon>
        <taxon>Phocaeicola</taxon>
    </lineage>
</organism>
<gene>
    <name evidence="1" type="ORF">M099_3268</name>
</gene>
<evidence type="ECO:0000313" key="1">
    <source>
        <dbReference type="EMBL" id="KDS48972.1"/>
    </source>
</evidence>
<evidence type="ECO:0000313" key="2">
    <source>
        <dbReference type="Proteomes" id="UP000027661"/>
    </source>
</evidence>
<protein>
    <submittedName>
        <fullName evidence="1">Toxin-antitoxin system, toxin component, RelE family</fullName>
    </submittedName>
</protein>
<dbReference type="Proteomes" id="UP000027661">
    <property type="component" value="Unassembled WGS sequence"/>
</dbReference>
<reference evidence="1 2" key="1">
    <citation type="submission" date="2014-04" db="EMBL/GenBank/DDBJ databases">
        <authorList>
            <person name="Sears C."/>
            <person name="Carroll K."/>
            <person name="Sack B.R."/>
            <person name="Qadri F."/>
            <person name="Myers L.L."/>
            <person name="Chung G.-T."/>
            <person name="Escheverria P."/>
            <person name="Fraser C.M."/>
            <person name="Sadzewicz L."/>
            <person name="Shefchek K.A."/>
            <person name="Tallon L."/>
            <person name="Das S.P."/>
            <person name="Daugherty S."/>
            <person name="Mongodin E.F."/>
        </authorList>
    </citation>
    <scope>NUCLEOTIDE SEQUENCE [LARGE SCALE GENOMIC DNA]</scope>
    <source>
        <strain evidence="1 2">3975 RP4</strain>
    </source>
</reference>
<dbReference type="AlphaFoldDB" id="A0A069SBT5"/>
<proteinExistence type="predicted"/>
<sequence>MQGDELSPGIRKIRLAIVSKGKGKSGGARVITYTICASESEGRVYLVDVYDKSDFSTVSVSILKKIISEQGIL</sequence>
<comment type="caution">
    <text evidence="1">The sequence shown here is derived from an EMBL/GenBank/DDBJ whole genome shotgun (WGS) entry which is preliminary data.</text>
</comment>
<accession>A0A069SBT5</accession>
<dbReference type="EMBL" id="JNHM01000080">
    <property type="protein sequence ID" value="KDS48972.1"/>
    <property type="molecule type" value="Genomic_DNA"/>
</dbReference>